<reference evidence="1" key="1">
    <citation type="journal article" date="2012" name="Proc. Natl. Acad. Sci. U.S.A.">
        <title>Antigenic diversity is generated by distinct evolutionary mechanisms in African trypanosome species.</title>
        <authorList>
            <person name="Jackson A.P."/>
            <person name="Berry A."/>
            <person name="Aslett M."/>
            <person name="Allison H.C."/>
            <person name="Burton P."/>
            <person name="Vavrova-Anderson J."/>
            <person name="Brown R."/>
            <person name="Browne H."/>
            <person name="Corton N."/>
            <person name="Hauser H."/>
            <person name="Gamble J."/>
            <person name="Gilderthorp R."/>
            <person name="Marcello L."/>
            <person name="McQuillan J."/>
            <person name="Otto T.D."/>
            <person name="Quail M.A."/>
            <person name="Sanders M.J."/>
            <person name="van Tonder A."/>
            <person name="Ginger M.L."/>
            <person name="Field M.C."/>
            <person name="Barry J.D."/>
            <person name="Hertz-Fowler C."/>
            <person name="Berriman M."/>
        </authorList>
    </citation>
    <scope>NUCLEOTIDE SEQUENCE</scope>
    <source>
        <strain evidence="1">Y486</strain>
    </source>
</reference>
<dbReference type="EMBL" id="HE573019">
    <property type="protein sequence ID" value="CCC47199.1"/>
    <property type="molecule type" value="Genomic_DNA"/>
</dbReference>
<name>G0TTB8_TRYVY</name>
<evidence type="ECO:0000313" key="1">
    <source>
        <dbReference type="EMBL" id="CCC47199.1"/>
    </source>
</evidence>
<dbReference type="OMA" id="IWARANK"/>
<sequence>MALRKPLSACWKWARSYRSRGTPVEFSKAEPPVRFPVCHNAMGTSYDVHIDRYTAELEEHCRNSYEALRKLRQRVAYQAFLLEKSHSEFRRELLVTLLMLAASFTLMQEQFNRERAAFTHMMLKEYAEKNSTLKRVVI</sequence>
<dbReference type="VEuPathDB" id="TriTrypDB:TvY486_0303750"/>
<dbReference type="AlphaFoldDB" id="G0TTB8"/>
<organism evidence="1">
    <name type="scientific">Trypanosoma vivax (strain Y486)</name>
    <dbReference type="NCBI Taxonomy" id="1055687"/>
    <lineage>
        <taxon>Eukaryota</taxon>
        <taxon>Discoba</taxon>
        <taxon>Euglenozoa</taxon>
        <taxon>Kinetoplastea</taxon>
        <taxon>Metakinetoplastina</taxon>
        <taxon>Trypanosomatida</taxon>
        <taxon>Trypanosomatidae</taxon>
        <taxon>Trypanosoma</taxon>
        <taxon>Duttonella</taxon>
    </lineage>
</organism>
<accession>G0TTB8</accession>
<proteinExistence type="predicted"/>
<gene>
    <name evidence="1" type="ORF">TVY486_0303750</name>
</gene>
<protein>
    <submittedName>
        <fullName evidence="1">Uncharacterized protein</fullName>
    </submittedName>
</protein>